<organism evidence="3 4">
    <name type="scientific">Lipingzhangella halophila</name>
    <dbReference type="NCBI Taxonomy" id="1783352"/>
    <lineage>
        <taxon>Bacteria</taxon>
        <taxon>Bacillati</taxon>
        <taxon>Actinomycetota</taxon>
        <taxon>Actinomycetes</taxon>
        <taxon>Streptosporangiales</taxon>
        <taxon>Nocardiopsidaceae</taxon>
        <taxon>Lipingzhangella</taxon>
    </lineage>
</organism>
<dbReference type="SUPFAM" id="SSF55486">
    <property type="entry name" value="Metalloproteases ('zincins'), catalytic domain"/>
    <property type="match status" value="1"/>
</dbReference>
<evidence type="ECO:0000256" key="1">
    <source>
        <dbReference type="SAM" id="MobiDB-lite"/>
    </source>
</evidence>
<dbReference type="InterPro" id="IPR022603">
    <property type="entry name" value="DUF3152"/>
</dbReference>
<feature type="domain" description="DUF3152" evidence="2">
    <location>
        <begin position="94"/>
        <end position="257"/>
    </location>
</feature>
<dbReference type="Pfam" id="PF11350">
    <property type="entry name" value="DUF3152"/>
    <property type="match status" value="1"/>
</dbReference>
<comment type="caution">
    <text evidence="3">The sequence shown here is derived from an EMBL/GenBank/DDBJ whole genome shotgun (WGS) entry which is preliminary data.</text>
</comment>
<dbReference type="GO" id="GO:0008237">
    <property type="term" value="F:metallopeptidase activity"/>
    <property type="evidence" value="ECO:0007669"/>
    <property type="project" value="InterPro"/>
</dbReference>
<accession>A0A7W7RLD3</accession>
<evidence type="ECO:0000313" key="3">
    <source>
        <dbReference type="EMBL" id="MBB4933611.1"/>
    </source>
</evidence>
<feature type="region of interest" description="Disordered" evidence="1">
    <location>
        <begin position="45"/>
        <end position="115"/>
    </location>
</feature>
<reference evidence="3 4" key="1">
    <citation type="submission" date="2020-08" db="EMBL/GenBank/DDBJ databases">
        <title>Sequencing the genomes of 1000 actinobacteria strains.</title>
        <authorList>
            <person name="Klenk H.-P."/>
        </authorList>
    </citation>
    <scope>NUCLEOTIDE SEQUENCE [LARGE SCALE GENOMIC DNA]</scope>
    <source>
        <strain evidence="3 4">DSM 102030</strain>
    </source>
</reference>
<sequence length="266" mass="28878">MSTAKRRPARAHRRPKHRRRRRYPLILLGCLTVLMELVLITTLPPAENEPGTETEDDDRTELSAPDAASEANGGSSPDEEEPPVLRRSVVDEADSASGDMEVVEGESEASGDGPTMRYVVEVEKGLPGKPGDFADAVEIILADERSWGGDGELSFARVASRDEADFTVTLAAPETVDSLCAPLQTNGRVSCSTGQQAIINQNRWVSGVEHFNGDLETYRIYVVNHEVGHVLGHNHVDCPEPGEPAPIMQQQTFGLDGCEPNGWVNP</sequence>
<dbReference type="RefSeq" id="WP_312885429.1">
    <property type="nucleotide sequence ID" value="NZ_JACHJT010000001.1"/>
</dbReference>
<proteinExistence type="predicted"/>
<protein>
    <recommendedName>
        <fullName evidence="2">DUF3152 domain-containing protein</fullName>
    </recommendedName>
</protein>
<dbReference type="InterPro" id="IPR024079">
    <property type="entry name" value="MetalloPept_cat_dom_sf"/>
</dbReference>
<keyword evidence="4" id="KW-1185">Reference proteome</keyword>
<name>A0A7W7RLD3_9ACTN</name>
<feature type="compositionally biased region" description="Acidic residues" evidence="1">
    <location>
        <begin position="50"/>
        <end position="59"/>
    </location>
</feature>
<dbReference type="EMBL" id="JACHJT010000001">
    <property type="protein sequence ID" value="MBB4933611.1"/>
    <property type="molecule type" value="Genomic_DNA"/>
</dbReference>
<gene>
    <name evidence="3" type="ORF">F4561_004431</name>
</gene>
<dbReference type="AlphaFoldDB" id="A0A7W7RLD3"/>
<dbReference type="Gene3D" id="3.40.390.10">
    <property type="entry name" value="Collagenase (Catalytic Domain)"/>
    <property type="match status" value="1"/>
</dbReference>
<dbReference type="Proteomes" id="UP000523007">
    <property type="component" value="Unassembled WGS sequence"/>
</dbReference>
<evidence type="ECO:0000259" key="2">
    <source>
        <dbReference type="Pfam" id="PF11350"/>
    </source>
</evidence>
<evidence type="ECO:0000313" key="4">
    <source>
        <dbReference type="Proteomes" id="UP000523007"/>
    </source>
</evidence>